<dbReference type="AlphaFoldDB" id="A0AAD7GB90"/>
<accession>A0AAD7GB90</accession>
<organism evidence="2 3">
    <name type="scientific">Mycena rosella</name>
    <name type="common">Pink bonnet</name>
    <name type="synonym">Agaricus rosellus</name>
    <dbReference type="NCBI Taxonomy" id="1033263"/>
    <lineage>
        <taxon>Eukaryota</taxon>
        <taxon>Fungi</taxon>
        <taxon>Dikarya</taxon>
        <taxon>Basidiomycota</taxon>
        <taxon>Agaricomycotina</taxon>
        <taxon>Agaricomycetes</taxon>
        <taxon>Agaricomycetidae</taxon>
        <taxon>Agaricales</taxon>
        <taxon>Marasmiineae</taxon>
        <taxon>Mycenaceae</taxon>
        <taxon>Mycena</taxon>
    </lineage>
</organism>
<dbReference type="Proteomes" id="UP001221757">
    <property type="component" value="Unassembled WGS sequence"/>
</dbReference>
<reference evidence="2" key="1">
    <citation type="submission" date="2023-03" db="EMBL/GenBank/DDBJ databases">
        <title>Massive genome expansion in bonnet fungi (Mycena s.s.) driven by repeated elements and novel gene families across ecological guilds.</title>
        <authorList>
            <consortium name="Lawrence Berkeley National Laboratory"/>
            <person name="Harder C.B."/>
            <person name="Miyauchi S."/>
            <person name="Viragh M."/>
            <person name="Kuo A."/>
            <person name="Thoen E."/>
            <person name="Andreopoulos B."/>
            <person name="Lu D."/>
            <person name="Skrede I."/>
            <person name="Drula E."/>
            <person name="Henrissat B."/>
            <person name="Morin E."/>
            <person name="Kohler A."/>
            <person name="Barry K."/>
            <person name="LaButti K."/>
            <person name="Morin E."/>
            <person name="Salamov A."/>
            <person name="Lipzen A."/>
            <person name="Mereny Z."/>
            <person name="Hegedus B."/>
            <person name="Baldrian P."/>
            <person name="Stursova M."/>
            <person name="Weitz H."/>
            <person name="Taylor A."/>
            <person name="Grigoriev I.V."/>
            <person name="Nagy L.G."/>
            <person name="Martin F."/>
            <person name="Kauserud H."/>
        </authorList>
    </citation>
    <scope>NUCLEOTIDE SEQUENCE</scope>
    <source>
        <strain evidence="2">CBHHK067</strain>
    </source>
</reference>
<evidence type="ECO:0000313" key="3">
    <source>
        <dbReference type="Proteomes" id="UP001221757"/>
    </source>
</evidence>
<sequence length="222" mass="24960">MSGPPKKRPRRVTRPVTEAVWETAQREWKARQEEDAAKQAEMSVRLEHEEEAQRRAESAFRIGQVLDAVKTTGYRTLHEFLAELLATKDQHQSSQVSQMLILHGHELLDLIHSHRLEVVTQWISKAAGSILRLSPPQNQSVTATLQNFSLESVLADAEYIAPTLCMLLRTLTQGSDPENLAGGERRRNTDLWETHAVQGNGSSARAPEFLAKGMQQPRALRV</sequence>
<feature type="region of interest" description="Disordered" evidence="1">
    <location>
        <begin position="27"/>
        <end position="50"/>
    </location>
</feature>
<gene>
    <name evidence="2" type="ORF">B0H17DRAFT_1137076</name>
</gene>
<protein>
    <submittedName>
        <fullName evidence="2">Uncharacterized protein</fullName>
    </submittedName>
</protein>
<name>A0AAD7GB90_MYCRO</name>
<dbReference type="EMBL" id="JARKIE010000098">
    <property type="protein sequence ID" value="KAJ7686218.1"/>
    <property type="molecule type" value="Genomic_DNA"/>
</dbReference>
<comment type="caution">
    <text evidence="2">The sequence shown here is derived from an EMBL/GenBank/DDBJ whole genome shotgun (WGS) entry which is preliminary data.</text>
</comment>
<proteinExistence type="predicted"/>
<keyword evidence="3" id="KW-1185">Reference proteome</keyword>
<evidence type="ECO:0000256" key="1">
    <source>
        <dbReference type="SAM" id="MobiDB-lite"/>
    </source>
</evidence>
<evidence type="ECO:0000313" key="2">
    <source>
        <dbReference type="EMBL" id="KAJ7686218.1"/>
    </source>
</evidence>